<dbReference type="EMBL" id="JAAWWL010000001">
    <property type="protein sequence ID" value="NKI31511.1"/>
    <property type="molecule type" value="Genomic_DNA"/>
</dbReference>
<accession>A0ABX1GR02</accession>
<dbReference type="Proteomes" id="UP000718451">
    <property type="component" value="Unassembled WGS sequence"/>
</dbReference>
<evidence type="ECO:0000313" key="3">
    <source>
        <dbReference type="Proteomes" id="UP000718451"/>
    </source>
</evidence>
<feature type="region of interest" description="Disordered" evidence="1">
    <location>
        <begin position="161"/>
        <end position="183"/>
    </location>
</feature>
<evidence type="ECO:0000256" key="1">
    <source>
        <dbReference type="SAM" id="MobiDB-lite"/>
    </source>
</evidence>
<comment type="caution">
    <text evidence="2">The sequence shown here is derived from an EMBL/GenBank/DDBJ whole genome shotgun (WGS) entry which is preliminary data.</text>
</comment>
<sequence length="183" mass="20690">MAKKAAQTASFMVRFTQKIYDENGESEVQWRGNVSHVQGGEDLNFSDFKQAVDFIQQHLADLTMEATTDRTSEEQENILTKSFSLFKSVAATGPKMLKETLKDPRKQVANLQEQLSEYGEELMEKVPIDQWRNASKSDFKIMQDSLSKLTKSVAELTKKVDAMNQANTKKPSRTTKAKTSTTK</sequence>
<keyword evidence="3" id="KW-1185">Reference proteome</keyword>
<evidence type="ECO:0000313" key="2">
    <source>
        <dbReference type="EMBL" id="NKI31511.1"/>
    </source>
</evidence>
<protein>
    <submittedName>
        <fullName evidence="2">Uncharacterized protein</fullName>
    </submittedName>
</protein>
<dbReference type="RefSeq" id="WP_168551680.1">
    <property type="nucleotide sequence ID" value="NZ_JAAWWL010000001.1"/>
</dbReference>
<reference evidence="2 3" key="1">
    <citation type="submission" date="2020-04" db="EMBL/GenBank/DDBJ databases">
        <authorList>
            <person name="Yoon J."/>
        </authorList>
    </citation>
    <scope>NUCLEOTIDE SEQUENCE [LARGE SCALE GENOMIC DNA]</scope>
    <source>
        <strain evidence="2 3">DJ-13</strain>
    </source>
</reference>
<gene>
    <name evidence="2" type="ORF">HCU67_06105</name>
</gene>
<proteinExistence type="predicted"/>
<name>A0ABX1GR02_9FLAO</name>
<organism evidence="2 3">
    <name type="scientific">Croceivirga thetidis</name>
    <dbReference type="NCBI Taxonomy" id="2721623"/>
    <lineage>
        <taxon>Bacteria</taxon>
        <taxon>Pseudomonadati</taxon>
        <taxon>Bacteroidota</taxon>
        <taxon>Flavobacteriia</taxon>
        <taxon>Flavobacteriales</taxon>
        <taxon>Flavobacteriaceae</taxon>
        <taxon>Croceivirga</taxon>
    </lineage>
</organism>